<dbReference type="Pfam" id="PF20067">
    <property type="entry name" value="SSL_N"/>
    <property type="match status" value="1"/>
</dbReference>
<dbReference type="GO" id="GO:0012505">
    <property type="term" value="C:endomembrane system"/>
    <property type="evidence" value="ECO:0007669"/>
    <property type="project" value="TreeGrafter"/>
</dbReference>
<dbReference type="Gene3D" id="2.120.10.30">
    <property type="entry name" value="TolB, C-terminal domain"/>
    <property type="match status" value="1"/>
</dbReference>
<protein>
    <submittedName>
        <fullName evidence="8">Str_synth domain-containing protein</fullName>
    </submittedName>
</protein>
<feature type="transmembrane region" description="Helical" evidence="5">
    <location>
        <begin position="86"/>
        <end position="104"/>
    </location>
</feature>
<dbReference type="InterPro" id="IPR011042">
    <property type="entry name" value="6-blade_b-propeller_TolB-like"/>
</dbReference>
<evidence type="ECO:0000313" key="7">
    <source>
        <dbReference type="Proteomes" id="UP000036681"/>
    </source>
</evidence>
<dbReference type="SUPFAM" id="SSF63829">
    <property type="entry name" value="Calcium-dependent phosphotriesterase"/>
    <property type="match status" value="1"/>
</dbReference>
<dbReference type="InterPro" id="IPR018119">
    <property type="entry name" value="Strictosidine_synth_cons-reg"/>
</dbReference>
<organism evidence="7 8">
    <name type="scientific">Ascaris lumbricoides</name>
    <name type="common">Giant roundworm</name>
    <dbReference type="NCBI Taxonomy" id="6252"/>
    <lineage>
        <taxon>Eukaryota</taxon>
        <taxon>Metazoa</taxon>
        <taxon>Ecdysozoa</taxon>
        <taxon>Nematoda</taxon>
        <taxon>Chromadorea</taxon>
        <taxon>Rhabditida</taxon>
        <taxon>Spirurina</taxon>
        <taxon>Ascaridomorpha</taxon>
        <taxon>Ascaridoidea</taxon>
        <taxon>Ascarididae</taxon>
        <taxon>Ascaris</taxon>
    </lineage>
</organism>
<evidence type="ECO:0000256" key="5">
    <source>
        <dbReference type="SAM" id="Phobius"/>
    </source>
</evidence>
<dbReference type="PANTHER" id="PTHR10426">
    <property type="entry name" value="STRICTOSIDINE SYNTHASE-RELATED"/>
    <property type="match status" value="1"/>
</dbReference>
<feature type="region of interest" description="Disordered" evidence="4">
    <location>
        <begin position="1"/>
        <end position="28"/>
    </location>
</feature>
<dbReference type="AlphaFoldDB" id="A0A0M3I8K1"/>
<evidence type="ECO:0000256" key="4">
    <source>
        <dbReference type="SAM" id="MobiDB-lite"/>
    </source>
</evidence>
<evidence type="ECO:0000256" key="3">
    <source>
        <dbReference type="ARBA" id="ARBA00023180"/>
    </source>
</evidence>
<keyword evidence="3" id="KW-0325">Glycoprotein</keyword>
<sequence>MARHLRRRRKGSAGSMHSEDGGECKLPERRRSLVSRDDDIRHTTGNKRSMESLKRISLQMLLQVVKHSLSENNTALLSKEMRQVQFIITVFVALSVFLTVVFLYPSDYVCVKYELPQRTSLEGPLAVNDILTKAERFLENQILGPESLLVENEAIYTGTQDGVLVEIYNGKIRREIRFRNEPRGSYEQEPMCGRPLGIRRLNSEEIVVMDAYFGIFSVNFNRGTFKQIFDPSVEVDGESLKFLNDVDVVDEDLIIFTDSSSKWPRRDFLKIAMEGVPNGRVFTLIPSTGEVNVLMKSLYFANGIQLFPDKKSFLVAETMMARIKRHWISGPKRGTTEIFAENLPGLPDNIRLSTDGTFWVAMAGVRLHQQFSFIDFLADKIVARKLLLKLIPDPYWSVLYSKLKSRHAMFIELDPIGKIVSSAHDVDGMIMTDASEVVDDGEYLYFGSFHASFIAKLHKRLLRSMK</sequence>
<feature type="compositionally biased region" description="Basic and acidic residues" evidence="4">
    <location>
        <begin position="17"/>
        <end position="28"/>
    </location>
</feature>
<dbReference type="Proteomes" id="UP000036681">
    <property type="component" value="Unplaced"/>
</dbReference>
<keyword evidence="5" id="KW-0812">Transmembrane</keyword>
<dbReference type="Pfam" id="PF03088">
    <property type="entry name" value="Str_synth"/>
    <property type="match status" value="1"/>
</dbReference>
<dbReference type="PANTHER" id="PTHR10426:SF88">
    <property type="entry name" value="ADIPOCYTE PLASMA MEMBRANE-ASSOCIATED PROTEIN HEMOMUCIN-RELATED"/>
    <property type="match status" value="1"/>
</dbReference>
<proteinExistence type="inferred from homology"/>
<feature type="compositionally biased region" description="Basic residues" evidence="4">
    <location>
        <begin position="1"/>
        <end position="11"/>
    </location>
</feature>
<reference evidence="8" key="1">
    <citation type="submission" date="2017-02" db="UniProtKB">
        <authorList>
            <consortium name="WormBaseParasite"/>
        </authorList>
    </citation>
    <scope>IDENTIFICATION</scope>
</reference>
<accession>A0A0M3I8K1</accession>
<keyword evidence="5" id="KW-0472">Membrane</keyword>
<dbReference type="GO" id="GO:0016787">
    <property type="term" value="F:hydrolase activity"/>
    <property type="evidence" value="ECO:0007669"/>
    <property type="project" value="TreeGrafter"/>
</dbReference>
<keyword evidence="2" id="KW-0597">Phosphoprotein</keyword>
<keyword evidence="7" id="KW-1185">Reference proteome</keyword>
<name>A0A0M3I8K1_ASCLU</name>
<evidence type="ECO:0000313" key="8">
    <source>
        <dbReference type="WBParaSite" id="ALUE_0001368501-mRNA-1"/>
    </source>
</evidence>
<comment type="similarity">
    <text evidence="1">Belongs to the strictosidine synthase family.</text>
</comment>
<keyword evidence="5" id="KW-1133">Transmembrane helix</keyword>
<evidence type="ECO:0000259" key="6">
    <source>
        <dbReference type="Pfam" id="PF03088"/>
    </source>
</evidence>
<feature type="domain" description="Strictosidine synthase conserved region" evidence="6">
    <location>
        <begin position="244"/>
        <end position="331"/>
    </location>
</feature>
<dbReference type="WBParaSite" id="ALUE_0001368501-mRNA-1">
    <property type="protein sequence ID" value="ALUE_0001368501-mRNA-1"/>
    <property type="gene ID" value="ALUE_0001368501"/>
</dbReference>
<evidence type="ECO:0000256" key="2">
    <source>
        <dbReference type="ARBA" id="ARBA00022553"/>
    </source>
</evidence>
<evidence type="ECO:0000256" key="1">
    <source>
        <dbReference type="ARBA" id="ARBA00009191"/>
    </source>
</evidence>